<evidence type="ECO:0000256" key="1">
    <source>
        <dbReference type="ARBA" id="ARBA00004651"/>
    </source>
</evidence>
<dbReference type="PANTHER" id="PTHR48021">
    <property type="match status" value="1"/>
</dbReference>
<dbReference type="EMBL" id="OV121140">
    <property type="protein sequence ID" value="CAH0564581.1"/>
    <property type="molecule type" value="Genomic_DNA"/>
</dbReference>
<dbReference type="InterPro" id="IPR005829">
    <property type="entry name" value="Sugar_transporter_CS"/>
</dbReference>
<dbReference type="AlphaFoldDB" id="A0A9P0BMA6"/>
<keyword evidence="6 10" id="KW-1133">Transmembrane helix</keyword>
<dbReference type="InterPro" id="IPR005828">
    <property type="entry name" value="MFS_sugar_transport-like"/>
</dbReference>
<feature type="transmembrane region" description="Helical" evidence="10">
    <location>
        <begin position="352"/>
        <end position="374"/>
    </location>
</feature>
<comment type="subcellular location">
    <subcellularLocation>
        <location evidence="1">Cell membrane</location>
        <topology evidence="1">Multi-pass membrane protein</topology>
    </subcellularLocation>
</comment>
<organism evidence="12 13">
    <name type="scientific">Brassicogethes aeneus</name>
    <name type="common">Rape pollen beetle</name>
    <name type="synonym">Meligethes aeneus</name>
    <dbReference type="NCBI Taxonomy" id="1431903"/>
    <lineage>
        <taxon>Eukaryota</taxon>
        <taxon>Metazoa</taxon>
        <taxon>Ecdysozoa</taxon>
        <taxon>Arthropoda</taxon>
        <taxon>Hexapoda</taxon>
        <taxon>Insecta</taxon>
        <taxon>Pterygota</taxon>
        <taxon>Neoptera</taxon>
        <taxon>Endopterygota</taxon>
        <taxon>Coleoptera</taxon>
        <taxon>Polyphaga</taxon>
        <taxon>Cucujiformia</taxon>
        <taxon>Nitidulidae</taxon>
        <taxon>Meligethinae</taxon>
        <taxon>Brassicogethes</taxon>
    </lineage>
</organism>
<evidence type="ECO:0000256" key="9">
    <source>
        <dbReference type="RuleBase" id="RU003346"/>
    </source>
</evidence>
<evidence type="ECO:0000256" key="6">
    <source>
        <dbReference type="ARBA" id="ARBA00022989"/>
    </source>
</evidence>
<comment type="similarity">
    <text evidence="9">Belongs to the major facilitator superfamily. Sugar transporter (TC 2.A.1.1) family.</text>
</comment>
<dbReference type="InterPro" id="IPR020846">
    <property type="entry name" value="MFS_dom"/>
</dbReference>
<feature type="transmembrane region" description="Helical" evidence="10">
    <location>
        <begin position="255"/>
        <end position="278"/>
    </location>
</feature>
<evidence type="ECO:0000256" key="3">
    <source>
        <dbReference type="ARBA" id="ARBA00022475"/>
    </source>
</evidence>
<dbReference type="Gene3D" id="1.20.1250.20">
    <property type="entry name" value="MFS general substrate transporter like domains"/>
    <property type="match status" value="1"/>
</dbReference>
<keyword evidence="4" id="KW-0762">Sugar transport</keyword>
<keyword evidence="7 10" id="KW-0472">Membrane</keyword>
<dbReference type="PROSITE" id="PS00216">
    <property type="entry name" value="SUGAR_TRANSPORT_1"/>
    <property type="match status" value="2"/>
</dbReference>
<feature type="transmembrane region" description="Helical" evidence="10">
    <location>
        <begin position="59"/>
        <end position="76"/>
    </location>
</feature>
<dbReference type="SUPFAM" id="SSF103473">
    <property type="entry name" value="MFS general substrate transporter"/>
    <property type="match status" value="1"/>
</dbReference>
<dbReference type="PROSITE" id="PS50850">
    <property type="entry name" value="MFS"/>
    <property type="match status" value="1"/>
</dbReference>
<dbReference type="GO" id="GO:0022857">
    <property type="term" value="F:transmembrane transporter activity"/>
    <property type="evidence" value="ECO:0007669"/>
    <property type="project" value="InterPro"/>
</dbReference>
<feature type="transmembrane region" description="Helical" evidence="10">
    <location>
        <begin position="88"/>
        <end position="105"/>
    </location>
</feature>
<name>A0A9P0BMA6_BRAAE</name>
<feature type="transmembrane region" description="Helical" evidence="10">
    <location>
        <begin position="173"/>
        <end position="191"/>
    </location>
</feature>
<evidence type="ECO:0000256" key="8">
    <source>
        <dbReference type="ARBA" id="ARBA00023180"/>
    </source>
</evidence>
<evidence type="ECO:0000256" key="10">
    <source>
        <dbReference type="SAM" id="Phobius"/>
    </source>
</evidence>
<dbReference type="PANTHER" id="PTHR48021:SF47">
    <property type="entry name" value="GH17672P"/>
    <property type="match status" value="1"/>
</dbReference>
<feature type="transmembrane region" description="Helical" evidence="10">
    <location>
        <begin position="144"/>
        <end position="167"/>
    </location>
</feature>
<accession>A0A9P0BMA6</accession>
<gene>
    <name evidence="12" type="ORF">MELIAE_LOCUS13096</name>
</gene>
<dbReference type="PRINTS" id="PR00171">
    <property type="entry name" value="SUGRTRNSPORT"/>
</dbReference>
<keyword evidence="2 9" id="KW-0813">Transport</keyword>
<dbReference type="Proteomes" id="UP001154078">
    <property type="component" value="Chromosome 9"/>
</dbReference>
<evidence type="ECO:0000256" key="7">
    <source>
        <dbReference type="ARBA" id="ARBA00023136"/>
    </source>
</evidence>
<evidence type="ECO:0000256" key="5">
    <source>
        <dbReference type="ARBA" id="ARBA00022692"/>
    </source>
</evidence>
<dbReference type="PROSITE" id="PS00217">
    <property type="entry name" value="SUGAR_TRANSPORT_2"/>
    <property type="match status" value="1"/>
</dbReference>
<dbReference type="InterPro" id="IPR003663">
    <property type="entry name" value="Sugar/inositol_transpt"/>
</dbReference>
<evidence type="ECO:0000313" key="13">
    <source>
        <dbReference type="Proteomes" id="UP001154078"/>
    </source>
</evidence>
<sequence>MGKPTSYFVFFATTSANLLTMSAGWAYGWSSIAIPKLNGLIDPDLNPIRKPTTLLQDSWVTSLLHLGSSFSPIFAGKMADQLGRKATLLIFGVVMLIANVITIFADCVEHFYVARFLLGLGCGAVWAVIPMYTAEISEVDNRGFLNCILGILVTFSTLVCFCVGPYVSISTMGYISASPVAIFLVVFGLIVPESPYYYVLKSNEEAARSSFMRLRRVSTNTAEKEVLDIKRSFKLTSGNEASFLDLFRSQNARKALLITAGLMFFQQATGICGILSYLQSFFDDTGSKIPSDISAMAVGLVQFISVSVLSGIVDRFGRRVFLIISASGLIVALSGLGVFFTLKNLQYNLDSLFWVPVFCVMLFITCFAGGIGPLPWTILSEIFPLDVKFYGSSVVTWFCLFFSFVITVCFPIFTAWMGITVCMWFFAGCTTLMLVFVVFYVPETKGKTFEEIQMILSKQ</sequence>
<feature type="transmembrane region" description="Helical" evidence="10">
    <location>
        <begin position="111"/>
        <end position="132"/>
    </location>
</feature>
<protein>
    <recommendedName>
        <fullName evidence="11">Major facilitator superfamily (MFS) profile domain-containing protein</fullName>
    </recommendedName>
</protein>
<evidence type="ECO:0000256" key="2">
    <source>
        <dbReference type="ARBA" id="ARBA00022448"/>
    </source>
</evidence>
<keyword evidence="13" id="KW-1185">Reference proteome</keyword>
<dbReference type="FunFam" id="1.20.1250.20:FF:000218">
    <property type="entry name" value="facilitated trehalose transporter Tret1"/>
    <property type="match status" value="1"/>
</dbReference>
<keyword evidence="8" id="KW-0325">Glycoprotein</keyword>
<proteinExistence type="inferred from homology"/>
<evidence type="ECO:0000259" key="11">
    <source>
        <dbReference type="PROSITE" id="PS50850"/>
    </source>
</evidence>
<evidence type="ECO:0000256" key="4">
    <source>
        <dbReference type="ARBA" id="ARBA00022597"/>
    </source>
</evidence>
<feature type="transmembrane region" description="Helical" evidence="10">
    <location>
        <begin position="293"/>
        <end position="313"/>
    </location>
</feature>
<evidence type="ECO:0000313" key="12">
    <source>
        <dbReference type="EMBL" id="CAH0564581.1"/>
    </source>
</evidence>
<dbReference type="OrthoDB" id="8120565at2759"/>
<feature type="transmembrane region" description="Helical" evidence="10">
    <location>
        <begin position="394"/>
        <end position="417"/>
    </location>
</feature>
<reference evidence="12" key="1">
    <citation type="submission" date="2021-12" db="EMBL/GenBank/DDBJ databases">
        <authorList>
            <person name="King R."/>
        </authorList>
    </citation>
    <scope>NUCLEOTIDE SEQUENCE</scope>
</reference>
<feature type="transmembrane region" description="Helical" evidence="10">
    <location>
        <begin position="7"/>
        <end position="27"/>
    </location>
</feature>
<feature type="transmembrane region" description="Helical" evidence="10">
    <location>
        <begin position="423"/>
        <end position="441"/>
    </location>
</feature>
<feature type="transmembrane region" description="Helical" evidence="10">
    <location>
        <begin position="320"/>
        <end position="340"/>
    </location>
</feature>
<dbReference type="InterPro" id="IPR050549">
    <property type="entry name" value="MFS_Trehalose_Transporter"/>
</dbReference>
<dbReference type="InterPro" id="IPR036259">
    <property type="entry name" value="MFS_trans_sf"/>
</dbReference>
<dbReference type="Pfam" id="PF00083">
    <property type="entry name" value="Sugar_tr"/>
    <property type="match status" value="1"/>
</dbReference>
<keyword evidence="5 10" id="KW-0812">Transmembrane</keyword>
<dbReference type="NCBIfam" id="TIGR00879">
    <property type="entry name" value="SP"/>
    <property type="match status" value="1"/>
</dbReference>
<dbReference type="GO" id="GO:0005886">
    <property type="term" value="C:plasma membrane"/>
    <property type="evidence" value="ECO:0007669"/>
    <property type="project" value="UniProtKB-SubCell"/>
</dbReference>
<feature type="domain" description="Major facilitator superfamily (MFS) profile" evidence="11">
    <location>
        <begin position="8"/>
        <end position="445"/>
    </location>
</feature>
<keyword evidence="3" id="KW-1003">Cell membrane</keyword>